<gene>
    <name evidence="1" type="ORF">AB5J50_02390</name>
</gene>
<dbReference type="EMBL" id="CP163440">
    <property type="protein sequence ID" value="XDQ59717.1"/>
    <property type="molecule type" value="Genomic_DNA"/>
</dbReference>
<proteinExistence type="predicted"/>
<protein>
    <submittedName>
        <fullName evidence="1">Transcriptional regulator</fullName>
    </submittedName>
</protein>
<dbReference type="AlphaFoldDB" id="A0AB39RWT2"/>
<sequence>MPERNVEFGKYGARGLKGHEAVARRLDALAGFVATPVTVRRGLLARLHYLTRSDHARAAARDAGLTVTERTLKAWLDGRRSPSAKNLDRIEAAYRTVRRHNVARYLLARLNREGRGTRVEFHPLNQSQVPRPRQRVIEYRTLNVRHWDRIVLAWVEDDDEALDDAWVNDAVIDLGSQWGEYEYVTNVGFAA</sequence>
<name>A0AB39RWT2_9ACTN</name>
<accession>A0AB39RWT2</accession>
<evidence type="ECO:0000313" key="1">
    <source>
        <dbReference type="EMBL" id="XDQ59717.1"/>
    </source>
</evidence>
<dbReference type="RefSeq" id="WP_369254424.1">
    <property type="nucleotide sequence ID" value="NZ_CP163440.1"/>
</dbReference>
<organism evidence="1">
    <name type="scientific">Streptomyces sp. R35</name>
    <dbReference type="NCBI Taxonomy" id="3238630"/>
    <lineage>
        <taxon>Bacteria</taxon>
        <taxon>Bacillati</taxon>
        <taxon>Actinomycetota</taxon>
        <taxon>Actinomycetes</taxon>
        <taxon>Kitasatosporales</taxon>
        <taxon>Streptomycetaceae</taxon>
        <taxon>Streptomyces</taxon>
    </lineage>
</organism>
<reference evidence="1" key="1">
    <citation type="submission" date="2024-07" db="EMBL/GenBank/DDBJ databases">
        <authorList>
            <person name="Yu S.T."/>
        </authorList>
    </citation>
    <scope>NUCLEOTIDE SEQUENCE</scope>
    <source>
        <strain evidence="1">R35</strain>
    </source>
</reference>